<evidence type="ECO:0000256" key="7">
    <source>
        <dbReference type="ARBA" id="ARBA00023015"/>
    </source>
</evidence>
<keyword evidence="10" id="KW-0010">Activator</keyword>
<dbReference type="Pfam" id="PF00027">
    <property type="entry name" value="cNMP_binding"/>
    <property type="match status" value="1"/>
</dbReference>
<dbReference type="Gene3D" id="1.10.10.10">
    <property type="entry name" value="Winged helix-like DNA-binding domain superfamily/Winged helix DNA-binding domain"/>
    <property type="match status" value="1"/>
</dbReference>
<dbReference type="InterPro" id="IPR036388">
    <property type="entry name" value="WH-like_DNA-bd_sf"/>
</dbReference>
<evidence type="ECO:0000256" key="1">
    <source>
        <dbReference type="ARBA" id="ARBA00004496"/>
    </source>
</evidence>
<organism evidence="15 16">
    <name type="scientific">Tahibacter amnicola</name>
    <dbReference type="NCBI Taxonomy" id="2976241"/>
    <lineage>
        <taxon>Bacteria</taxon>
        <taxon>Pseudomonadati</taxon>
        <taxon>Pseudomonadota</taxon>
        <taxon>Gammaproteobacteria</taxon>
        <taxon>Lysobacterales</taxon>
        <taxon>Rhodanobacteraceae</taxon>
        <taxon>Tahibacter</taxon>
    </lineage>
</organism>
<comment type="subunit">
    <text evidence="2">Homodimer.</text>
</comment>
<dbReference type="InterPro" id="IPR014710">
    <property type="entry name" value="RmlC-like_jellyroll"/>
</dbReference>
<sequence length="241" mass="26627">MTVDGKRQNLDAAALRPLLDRGRWFATLPEPVRQRLLDAATTRRVPAGTRLFTRGDANDGLYCVLEGAVRVGATSADGREAVLSVVEPPQWFGEIAFFDGGPRTHNADTRVATTFLRIPRETLEKLLAEDPSLWRHMGALVAEKIRAVFTGVEEMALLPAPARIARRLLAMSEGYGMLRPGNAQRRISVNQEQLGAMLSVTRQTVSEVLGEFETRGLLKRHYGQIELVDPDALRRVGDGFP</sequence>
<keyword evidence="6" id="KW-0973">c-di-GMP</keyword>
<keyword evidence="8" id="KW-0843">Virulence</keyword>
<accession>A0ABY6BKJ3</accession>
<protein>
    <recommendedName>
        <fullName evidence="3">CRP-like protein Clp</fullName>
    </recommendedName>
    <alternativeName>
        <fullName evidence="12">Catabolite activation-like protein</fullName>
    </alternativeName>
</protein>
<keyword evidence="4" id="KW-0678">Repressor</keyword>
<evidence type="ECO:0000313" key="16">
    <source>
        <dbReference type="Proteomes" id="UP001064632"/>
    </source>
</evidence>
<dbReference type="SUPFAM" id="SSF51206">
    <property type="entry name" value="cAMP-binding domain-like"/>
    <property type="match status" value="1"/>
</dbReference>
<evidence type="ECO:0000256" key="5">
    <source>
        <dbReference type="ARBA" id="ARBA00022533"/>
    </source>
</evidence>
<keyword evidence="11" id="KW-0804">Transcription</keyword>
<evidence type="ECO:0000313" key="15">
    <source>
        <dbReference type="EMBL" id="UXI70538.1"/>
    </source>
</evidence>
<dbReference type="PANTHER" id="PTHR24567:SF74">
    <property type="entry name" value="HTH-TYPE TRANSCRIPTIONAL REGULATOR ARCR"/>
    <property type="match status" value="1"/>
</dbReference>
<dbReference type="SUPFAM" id="SSF46785">
    <property type="entry name" value="Winged helix' DNA-binding domain"/>
    <property type="match status" value="1"/>
</dbReference>
<dbReference type="SMART" id="SM00100">
    <property type="entry name" value="cNMP"/>
    <property type="match status" value="1"/>
</dbReference>
<reference evidence="15" key="1">
    <citation type="submission" date="2022-09" db="EMBL/GenBank/DDBJ databases">
        <title>Tahibacter sp. nov., isolated from a fresh water.</title>
        <authorList>
            <person name="Baek J.H."/>
            <person name="Lee J.K."/>
            <person name="Kim J.M."/>
            <person name="Jeon C.O."/>
        </authorList>
    </citation>
    <scope>NUCLEOTIDE SEQUENCE</scope>
    <source>
        <strain evidence="15">W38</strain>
    </source>
</reference>
<evidence type="ECO:0000256" key="12">
    <source>
        <dbReference type="ARBA" id="ARBA00031697"/>
    </source>
</evidence>
<dbReference type="SMART" id="SM00419">
    <property type="entry name" value="HTH_CRP"/>
    <property type="match status" value="1"/>
</dbReference>
<dbReference type="PANTHER" id="PTHR24567">
    <property type="entry name" value="CRP FAMILY TRANSCRIPTIONAL REGULATORY PROTEIN"/>
    <property type="match status" value="1"/>
</dbReference>
<dbReference type="EMBL" id="CP104694">
    <property type="protein sequence ID" value="UXI70538.1"/>
    <property type="molecule type" value="Genomic_DNA"/>
</dbReference>
<evidence type="ECO:0000256" key="4">
    <source>
        <dbReference type="ARBA" id="ARBA00022491"/>
    </source>
</evidence>
<evidence type="ECO:0000256" key="2">
    <source>
        <dbReference type="ARBA" id="ARBA00011738"/>
    </source>
</evidence>
<dbReference type="Pfam" id="PF13545">
    <property type="entry name" value="HTH_Crp_2"/>
    <property type="match status" value="1"/>
</dbReference>
<gene>
    <name evidence="15" type="ORF">N4264_13130</name>
</gene>
<name>A0ABY6BKJ3_9GAMM</name>
<dbReference type="CDD" id="cd00038">
    <property type="entry name" value="CAP_ED"/>
    <property type="match status" value="1"/>
</dbReference>
<evidence type="ECO:0000256" key="8">
    <source>
        <dbReference type="ARBA" id="ARBA00023026"/>
    </source>
</evidence>
<evidence type="ECO:0000256" key="9">
    <source>
        <dbReference type="ARBA" id="ARBA00023125"/>
    </source>
</evidence>
<dbReference type="InterPro" id="IPR050397">
    <property type="entry name" value="Env_Response_Regulators"/>
</dbReference>
<keyword evidence="5" id="KW-0021">Allosteric enzyme</keyword>
<evidence type="ECO:0000259" key="14">
    <source>
        <dbReference type="PROSITE" id="PS51063"/>
    </source>
</evidence>
<dbReference type="InterPro" id="IPR000595">
    <property type="entry name" value="cNMP-bd_dom"/>
</dbReference>
<evidence type="ECO:0000256" key="11">
    <source>
        <dbReference type="ARBA" id="ARBA00023163"/>
    </source>
</evidence>
<evidence type="ECO:0000256" key="6">
    <source>
        <dbReference type="ARBA" id="ARBA00022636"/>
    </source>
</evidence>
<dbReference type="Gene3D" id="2.60.120.10">
    <property type="entry name" value="Jelly Rolls"/>
    <property type="match status" value="1"/>
</dbReference>
<evidence type="ECO:0000256" key="3">
    <source>
        <dbReference type="ARBA" id="ARBA00020769"/>
    </source>
</evidence>
<feature type="domain" description="HTH crp-type" evidence="14">
    <location>
        <begin position="158"/>
        <end position="231"/>
    </location>
</feature>
<dbReference type="PROSITE" id="PS50042">
    <property type="entry name" value="CNMP_BINDING_3"/>
    <property type="match status" value="1"/>
</dbReference>
<dbReference type="Proteomes" id="UP001064632">
    <property type="component" value="Chromosome"/>
</dbReference>
<dbReference type="InterPro" id="IPR018490">
    <property type="entry name" value="cNMP-bd_dom_sf"/>
</dbReference>
<keyword evidence="9" id="KW-0238">DNA-binding</keyword>
<proteinExistence type="predicted"/>
<dbReference type="InterPro" id="IPR012318">
    <property type="entry name" value="HTH_CRP"/>
</dbReference>
<dbReference type="InterPro" id="IPR036390">
    <property type="entry name" value="WH_DNA-bd_sf"/>
</dbReference>
<dbReference type="PROSITE" id="PS51063">
    <property type="entry name" value="HTH_CRP_2"/>
    <property type="match status" value="1"/>
</dbReference>
<dbReference type="RefSeq" id="WP_261697486.1">
    <property type="nucleotide sequence ID" value="NZ_CP104694.1"/>
</dbReference>
<keyword evidence="16" id="KW-1185">Reference proteome</keyword>
<feature type="domain" description="Cyclic nucleotide-binding" evidence="13">
    <location>
        <begin position="24"/>
        <end position="144"/>
    </location>
</feature>
<comment type="subcellular location">
    <subcellularLocation>
        <location evidence="1">Cytoplasm</location>
    </subcellularLocation>
</comment>
<evidence type="ECO:0000256" key="10">
    <source>
        <dbReference type="ARBA" id="ARBA00023159"/>
    </source>
</evidence>
<keyword evidence="7" id="KW-0805">Transcription regulation</keyword>
<evidence type="ECO:0000259" key="13">
    <source>
        <dbReference type="PROSITE" id="PS50042"/>
    </source>
</evidence>